<sequence length="85" mass="9859">MEKIKEYLKLNGFDNHGRRGIKWGKTINNSRLPVIVFVSVYQSKRWHIAVNDVEDEYLFLNAINILETEDEDKVIKLLDALIGNG</sequence>
<reference evidence="1 2" key="1">
    <citation type="submission" date="2018-05" db="EMBL/GenBank/DDBJ databases">
        <title>Genomic Encyclopedia of Archaeal and Bacterial Type Strains, Phase II (KMG-II): from individual species to whole genera.</title>
        <authorList>
            <person name="Goeker M."/>
        </authorList>
    </citation>
    <scope>NUCLEOTIDE SEQUENCE [LARGE SCALE GENOMIC DNA]</scope>
    <source>
        <strain evidence="1 2">DSM 22214</strain>
    </source>
</reference>
<dbReference type="EMBL" id="QGGO01000025">
    <property type="protein sequence ID" value="PWK20294.1"/>
    <property type="molecule type" value="Genomic_DNA"/>
</dbReference>
<name>A0A316DQM6_9BACT</name>
<evidence type="ECO:0000313" key="1">
    <source>
        <dbReference type="EMBL" id="PWK20294.1"/>
    </source>
</evidence>
<dbReference type="AlphaFoldDB" id="A0A316DQM6"/>
<organism evidence="1 2">
    <name type="scientific">Arcicella aurantiaca</name>
    <dbReference type="NCBI Taxonomy" id="591202"/>
    <lineage>
        <taxon>Bacteria</taxon>
        <taxon>Pseudomonadati</taxon>
        <taxon>Bacteroidota</taxon>
        <taxon>Cytophagia</taxon>
        <taxon>Cytophagales</taxon>
        <taxon>Flectobacillaceae</taxon>
        <taxon>Arcicella</taxon>
    </lineage>
</organism>
<dbReference type="Proteomes" id="UP000245489">
    <property type="component" value="Unassembled WGS sequence"/>
</dbReference>
<proteinExistence type="predicted"/>
<evidence type="ECO:0000313" key="2">
    <source>
        <dbReference type="Proteomes" id="UP000245489"/>
    </source>
</evidence>
<gene>
    <name evidence="1" type="ORF">LV89_03837</name>
</gene>
<accession>A0A316DQM6</accession>
<keyword evidence="2" id="KW-1185">Reference proteome</keyword>
<comment type="caution">
    <text evidence="1">The sequence shown here is derived from an EMBL/GenBank/DDBJ whole genome shotgun (WGS) entry which is preliminary data.</text>
</comment>
<protein>
    <submittedName>
        <fullName evidence="1">Uncharacterized protein</fullName>
    </submittedName>
</protein>
<dbReference type="RefSeq" id="WP_109744506.1">
    <property type="nucleotide sequence ID" value="NZ_QGGO01000025.1"/>
</dbReference>